<dbReference type="Pfam" id="PF13411">
    <property type="entry name" value="MerR_1"/>
    <property type="match status" value="1"/>
</dbReference>
<accession>A0A4V2FSK9</accession>
<keyword evidence="3" id="KW-0238">DNA-binding</keyword>
<dbReference type="Proteomes" id="UP000293398">
    <property type="component" value="Unassembled WGS sequence"/>
</dbReference>
<keyword evidence="2" id="KW-0805">Transcription regulation</keyword>
<name>A0A4V2FSK9_9BURK</name>
<dbReference type="GO" id="GO:0003700">
    <property type="term" value="F:DNA-binding transcription factor activity"/>
    <property type="evidence" value="ECO:0007669"/>
    <property type="project" value="InterPro"/>
</dbReference>
<proteinExistence type="predicted"/>
<evidence type="ECO:0000256" key="5">
    <source>
        <dbReference type="SAM" id="Coils"/>
    </source>
</evidence>
<dbReference type="PANTHER" id="PTHR30204">
    <property type="entry name" value="REDOX-CYCLING DRUG-SENSING TRANSCRIPTIONAL ACTIVATOR SOXR"/>
    <property type="match status" value="1"/>
</dbReference>
<dbReference type="OrthoDB" id="5297305at2"/>
<dbReference type="PROSITE" id="PS50937">
    <property type="entry name" value="HTH_MERR_2"/>
    <property type="match status" value="1"/>
</dbReference>
<dbReference type="PRINTS" id="PR00040">
    <property type="entry name" value="HTHMERR"/>
</dbReference>
<evidence type="ECO:0000256" key="4">
    <source>
        <dbReference type="ARBA" id="ARBA00023163"/>
    </source>
</evidence>
<evidence type="ECO:0000256" key="1">
    <source>
        <dbReference type="ARBA" id="ARBA00022491"/>
    </source>
</evidence>
<dbReference type="EMBL" id="SHKO01000002">
    <property type="protein sequence ID" value="RZT94689.1"/>
    <property type="molecule type" value="Genomic_DNA"/>
</dbReference>
<dbReference type="Gene3D" id="1.10.1660.10">
    <property type="match status" value="1"/>
</dbReference>
<gene>
    <name evidence="8" type="ORF">EV681_3112</name>
</gene>
<feature type="coiled-coil region" evidence="5">
    <location>
        <begin position="91"/>
        <end position="118"/>
    </location>
</feature>
<keyword evidence="9" id="KW-1185">Reference proteome</keyword>
<evidence type="ECO:0000256" key="2">
    <source>
        <dbReference type="ARBA" id="ARBA00023015"/>
    </source>
</evidence>
<feature type="domain" description="HTH merR-type" evidence="7">
    <location>
        <begin position="9"/>
        <end position="77"/>
    </location>
</feature>
<feature type="region of interest" description="Disordered" evidence="6">
    <location>
        <begin position="121"/>
        <end position="143"/>
    </location>
</feature>
<keyword evidence="1" id="KW-0678">Repressor</keyword>
<reference evidence="8 9" key="1">
    <citation type="submission" date="2019-02" db="EMBL/GenBank/DDBJ databases">
        <title>Genomic Encyclopedia of Type Strains, Phase IV (KMG-IV): sequencing the most valuable type-strain genomes for metagenomic binning, comparative biology and taxonomic classification.</title>
        <authorList>
            <person name="Goeker M."/>
        </authorList>
    </citation>
    <scope>NUCLEOTIDE SEQUENCE [LARGE SCALE GENOMIC DNA]</scope>
    <source>
        <strain evidence="8 9">DSM 23814</strain>
    </source>
</reference>
<dbReference type="InterPro" id="IPR047057">
    <property type="entry name" value="MerR_fam"/>
</dbReference>
<dbReference type="InterPro" id="IPR009061">
    <property type="entry name" value="DNA-bd_dom_put_sf"/>
</dbReference>
<evidence type="ECO:0000313" key="9">
    <source>
        <dbReference type="Proteomes" id="UP000293398"/>
    </source>
</evidence>
<dbReference type="SMART" id="SM00422">
    <property type="entry name" value="HTH_MERR"/>
    <property type="match status" value="1"/>
</dbReference>
<keyword evidence="4" id="KW-0804">Transcription</keyword>
<evidence type="ECO:0000256" key="3">
    <source>
        <dbReference type="ARBA" id="ARBA00023125"/>
    </source>
</evidence>
<protein>
    <submittedName>
        <fullName evidence="8">MerR family transcriptional regulator</fullName>
    </submittedName>
</protein>
<dbReference type="RefSeq" id="WP_128396605.1">
    <property type="nucleotide sequence ID" value="NZ_SHKO01000002.1"/>
</dbReference>
<keyword evidence="5" id="KW-0175">Coiled coil</keyword>
<evidence type="ECO:0000259" key="7">
    <source>
        <dbReference type="PROSITE" id="PS50937"/>
    </source>
</evidence>
<evidence type="ECO:0000313" key="8">
    <source>
        <dbReference type="EMBL" id="RZT94689.1"/>
    </source>
</evidence>
<dbReference type="SUPFAM" id="SSF46955">
    <property type="entry name" value="Putative DNA-binding domain"/>
    <property type="match status" value="1"/>
</dbReference>
<dbReference type="InterPro" id="IPR000551">
    <property type="entry name" value="MerR-type_HTH_dom"/>
</dbReference>
<comment type="caution">
    <text evidence="8">The sequence shown here is derived from an EMBL/GenBank/DDBJ whole genome shotgun (WGS) entry which is preliminary data.</text>
</comment>
<organism evidence="8 9">
    <name type="scientific">Advenella incenata</name>
    <dbReference type="NCBI Taxonomy" id="267800"/>
    <lineage>
        <taxon>Bacteria</taxon>
        <taxon>Pseudomonadati</taxon>
        <taxon>Pseudomonadota</taxon>
        <taxon>Betaproteobacteria</taxon>
        <taxon>Burkholderiales</taxon>
        <taxon>Alcaligenaceae</taxon>
    </lineage>
</organism>
<dbReference type="AlphaFoldDB" id="A0A4V2FSK9"/>
<dbReference type="PANTHER" id="PTHR30204:SF69">
    <property type="entry name" value="MERR-FAMILY TRANSCRIPTIONAL REGULATOR"/>
    <property type="match status" value="1"/>
</dbReference>
<dbReference type="GO" id="GO:0003677">
    <property type="term" value="F:DNA binding"/>
    <property type="evidence" value="ECO:0007669"/>
    <property type="project" value="UniProtKB-KW"/>
</dbReference>
<evidence type="ECO:0000256" key="6">
    <source>
        <dbReference type="SAM" id="MobiDB-lite"/>
    </source>
</evidence>
<sequence length="143" mass="15997">MSQTISTTTLKIGALARATGTSVRSIRHYDQHGLLASTRAENGYREFAPVAVTQVKQLQRLMAMGFNLDEIRSFPDCMLLIEGAKACANISDARRKRLAILERQIEALETQRQHLRAMLIESTEHDRHPSGMTDSNKGSRTET</sequence>